<sequence>MSAPKILVIPGSLRTGSHNAKLAAAASYEFAQAGVDITRISLADFPLPIYDGDLQAKSGVPKHATNLKRMIGAHHGVLFVTPEYNASVPPLLKNAIDWVSRVQDPHEARGDVFRNRAFALAGASQSRLGAARALQALRLILTSCHANVIASQLTLAFADQAYDDMDRLKNEGDIASLKEMVRQLIDISQRMM</sequence>
<dbReference type="GO" id="GO:0005829">
    <property type="term" value="C:cytosol"/>
    <property type="evidence" value="ECO:0007669"/>
    <property type="project" value="TreeGrafter"/>
</dbReference>
<dbReference type="RefSeq" id="WP_195801432.1">
    <property type="nucleotide sequence ID" value="NZ_CP061379.1"/>
</dbReference>
<gene>
    <name evidence="2" type="ORF">IC761_00795</name>
</gene>
<accession>A0A7S9D621</accession>
<dbReference type="Gene3D" id="3.40.50.360">
    <property type="match status" value="1"/>
</dbReference>
<dbReference type="SUPFAM" id="SSF52218">
    <property type="entry name" value="Flavoproteins"/>
    <property type="match status" value="1"/>
</dbReference>
<name>A0A7S9D621_9BRAD</name>
<dbReference type="PANTHER" id="PTHR30543:SF21">
    <property type="entry name" value="NAD(P)H-DEPENDENT FMN REDUCTASE LOT6"/>
    <property type="match status" value="1"/>
</dbReference>
<dbReference type="PANTHER" id="PTHR30543">
    <property type="entry name" value="CHROMATE REDUCTASE"/>
    <property type="match status" value="1"/>
</dbReference>
<dbReference type="AlphaFoldDB" id="A0A7S9D621"/>
<protein>
    <submittedName>
        <fullName evidence="2">NAD(P)H-dependent oxidoreductase</fullName>
    </submittedName>
</protein>
<dbReference type="InterPro" id="IPR050712">
    <property type="entry name" value="NAD(P)H-dep_reductase"/>
</dbReference>
<dbReference type="Proteomes" id="UP000594621">
    <property type="component" value="Chromosome"/>
</dbReference>
<evidence type="ECO:0000313" key="3">
    <source>
        <dbReference type="Proteomes" id="UP000594621"/>
    </source>
</evidence>
<dbReference type="KEGG" id="bcou:IC761_00795"/>
<proteinExistence type="predicted"/>
<keyword evidence="3" id="KW-1185">Reference proteome</keyword>
<evidence type="ECO:0000259" key="1">
    <source>
        <dbReference type="Pfam" id="PF03358"/>
    </source>
</evidence>
<dbReference type="Pfam" id="PF03358">
    <property type="entry name" value="FMN_red"/>
    <property type="match status" value="1"/>
</dbReference>
<dbReference type="InterPro" id="IPR005025">
    <property type="entry name" value="FMN_Rdtase-like_dom"/>
</dbReference>
<dbReference type="GO" id="GO:0010181">
    <property type="term" value="F:FMN binding"/>
    <property type="evidence" value="ECO:0007669"/>
    <property type="project" value="TreeGrafter"/>
</dbReference>
<reference evidence="2 3" key="1">
    <citation type="submission" date="2020-09" db="EMBL/GenBank/DDBJ databases">
        <title>Complete genomes of bradyrhizobia occurring on native shrubby legumes in Australia.</title>
        <authorList>
            <person name="Lafay B."/>
        </authorList>
    </citation>
    <scope>NUCLEOTIDE SEQUENCE [LARGE SCALE GENOMIC DNA]</scope>
    <source>
        <strain evidence="2 3">BDV5040</strain>
    </source>
</reference>
<dbReference type="InterPro" id="IPR029039">
    <property type="entry name" value="Flavoprotein-like_sf"/>
</dbReference>
<feature type="domain" description="NADPH-dependent FMN reductase-like" evidence="1">
    <location>
        <begin position="4"/>
        <end position="158"/>
    </location>
</feature>
<evidence type="ECO:0000313" key="2">
    <source>
        <dbReference type="EMBL" id="QPF91877.1"/>
    </source>
</evidence>
<dbReference type="EMBL" id="CP061379">
    <property type="protein sequence ID" value="QPF91877.1"/>
    <property type="molecule type" value="Genomic_DNA"/>
</dbReference>
<organism evidence="2 3">
    <name type="scientific">Bradyrhizobium commune</name>
    <dbReference type="NCBI Taxonomy" id="83627"/>
    <lineage>
        <taxon>Bacteria</taxon>
        <taxon>Pseudomonadati</taxon>
        <taxon>Pseudomonadota</taxon>
        <taxon>Alphaproteobacteria</taxon>
        <taxon>Hyphomicrobiales</taxon>
        <taxon>Nitrobacteraceae</taxon>
        <taxon>Bradyrhizobium</taxon>
    </lineage>
</organism>
<dbReference type="GO" id="GO:0016491">
    <property type="term" value="F:oxidoreductase activity"/>
    <property type="evidence" value="ECO:0007669"/>
    <property type="project" value="InterPro"/>
</dbReference>